<dbReference type="InterPro" id="IPR029045">
    <property type="entry name" value="ClpP/crotonase-like_dom_sf"/>
</dbReference>
<evidence type="ECO:0000313" key="10">
    <source>
        <dbReference type="EMBL" id="MFK8293956.1"/>
    </source>
</evidence>
<reference evidence="10 11" key="1">
    <citation type="journal article" date="2016" name="Sci. Rep.">
        <title>Whole genome sequencing identifies a novel species of the genus Capnocytophaga isolated from dog and cat bite wounds in humans.</title>
        <authorList>
            <person name="Zangenah S."/>
            <person name="Abbasi N."/>
            <person name="Andersson A.F."/>
            <person name="Bergman P."/>
        </authorList>
    </citation>
    <scope>NUCLEOTIDE SEQUENCE [LARGE SCALE GENOMIC DNA]</scope>
    <source>
        <strain evidence="10 11">W5</strain>
    </source>
</reference>
<dbReference type="Pfam" id="PF00378">
    <property type="entry name" value="ECH_1"/>
    <property type="match status" value="1"/>
</dbReference>
<evidence type="ECO:0000256" key="3">
    <source>
        <dbReference type="ARBA" id="ARBA00022963"/>
    </source>
</evidence>
<gene>
    <name evidence="10" type="ORF">ACI76L_09190</name>
</gene>
<feature type="domain" description="3-hydroxyacyl-CoA dehydrogenase NAD binding" evidence="9">
    <location>
        <begin position="7"/>
        <end position="205"/>
    </location>
</feature>
<evidence type="ECO:0000256" key="1">
    <source>
        <dbReference type="ARBA" id="ARBA00005005"/>
    </source>
</evidence>
<dbReference type="EMBL" id="JBJGWJ010000006">
    <property type="protein sequence ID" value="MFK8293956.1"/>
    <property type="molecule type" value="Genomic_DNA"/>
</dbReference>
<organism evidence="10 11">
    <name type="scientific">Capnocytophaga stomatis</name>
    <dbReference type="NCBI Taxonomy" id="1848904"/>
    <lineage>
        <taxon>Bacteria</taxon>
        <taxon>Pseudomonadati</taxon>
        <taxon>Bacteroidota</taxon>
        <taxon>Flavobacteriia</taxon>
        <taxon>Flavobacteriales</taxon>
        <taxon>Flavobacteriaceae</taxon>
        <taxon>Capnocytophaga</taxon>
    </lineage>
</organism>
<comment type="caution">
    <text evidence="10">The sequence shown here is derived from an EMBL/GenBank/DDBJ whole genome shotgun (WGS) entry which is preliminary data.</text>
</comment>
<dbReference type="Gene3D" id="1.10.1040.50">
    <property type="match status" value="1"/>
</dbReference>
<comment type="pathway">
    <text evidence="1">Lipid metabolism; fatty acid beta-oxidation.</text>
</comment>
<dbReference type="Pfam" id="PF00725">
    <property type="entry name" value="3HCDH"/>
    <property type="match status" value="1"/>
</dbReference>
<dbReference type="InterPro" id="IPR001753">
    <property type="entry name" value="Enoyl-CoA_hydra/iso"/>
</dbReference>
<keyword evidence="5" id="KW-0520">NAD</keyword>
<dbReference type="InterPro" id="IPR008927">
    <property type="entry name" value="6-PGluconate_DH-like_C_sf"/>
</dbReference>
<dbReference type="Gene3D" id="3.90.226.10">
    <property type="entry name" value="2-enoyl-CoA Hydratase, Chain A, domain 1"/>
    <property type="match status" value="1"/>
</dbReference>
<evidence type="ECO:0000259" key="9">
    <source>
        <dbReference type="Pfam" id="PF02737"/>
    </source>
</evidence>
<feature type="domain" description="3-hydroxyacyl-CoA dehydrogenase C-terminal" evidence="8">
    <location>
        <begin position="208"/>
        <end position="307"/>
    </location>
</feature>
<dbReference type="SUPFAM" id="SSF51735">
    <property type="entry name" value="NAD(P)-binding Rossmann-fold domains"/>
    <property type="match status" value="1"/>
</dbReference>
<evidence type="ECO:0000256" key="4">
    <source>
        <dbReference type="ARBA" id="ARBA00023002"/>
    </source>
</evidence>
<keyword evidence="11" id="KW-1185">Reference proteome</keyword>
<dbReference type="CDD" id="cd06558">
    <property type="entry name" value="crotonase-like"/>
    <property type="match status" value="1"/>
</dbReference>
<evidence type="ECO:0000256" key="7">
    <source>
        <dbReference type="ARBA" id="ARBA00049556"/>
    </source>
</evidence>
<dbReference type="InterPro" id="IPR006108">
    <property type="entry name" value="3HC_DH_C"/>
</dbReference>
<comment type="catalytic activity">
    <reaction evidence="7">
        <text>a (3S)-3-hydroxyacyl-CoA + NAD(+) = a 3-oxoacyl-CoA + NADH + H(+)</text>
        <dbReference type="Rhea" id="RHEA:22432"/>
        <dbReference type="ChEBI" id="CHEBI:15378"/>
        <dbReference type="ChEBI" id="CHEBI:57318"/>
        <dbReference type="ChEBI" id="CHEBI:57540"/>
        <dbReference type="ChEBI" id="CHEBI:57945"/>
        <dbReference type="ChEBI" id="CHEBI:90726"/>
        <dbReference type="EC" id="1.1.1.35"/>
    </reaction>
</comment>
<dbReference type="SUPFAM" id="SSF48179">
    <property type="entry name" value="6-phosphogluconate dehydrogenase C-terminal domain-like"/>
    <property type="match status" value="2"/>
</dbReference>
<dbReference type="Proteomes" id="UP001622370">
    <property type="component" value="Unassembled WGS sequence"/>
</dbReference>
<dbReference type="PANTHER" id="PTHR48075">
    <property type="entry name" value="3-HYDROXYACYL-COA DEHYDROGENASE FAMILY PROTEIN"/>
    <property type="match status" value="1"/>
</dbReference>
<dbReference type="InterPro" id="IPR036291">
    <property type="entry name" value="NAD(P)-bd_dom_sf"/>
</dbReference>
<evidence type="ECO:0000313" key="11">
    <source>
        <dbReference type="Proteomes" id="UP001622370"/>
    </source>
</evidence>
<evidence type="ECO:0000256" key="6">
    <source>
        <dbReference type="ARBA" id="ARBA00023098"/>
    </source>
</evidence>
<keyword evidence="4" id="KW-0560">Oxidoreductase</keyword>
<dbReference type="PANTHER" id="PTHR48075:SF7">
    <property type="entry name" value="3-HYDROXYACYL-COA DEHYDROGENASE-RELATED"/>
    <property type="match status" value="1"/>
</dbReference>
<keyword evidence="6" id="KW-0443">Lipid metabolism</keyword>
<evidence type="ECO:0000256" key="5">
    <source>
        <dbReference type="ARBA" id="ARBA00023027"/>
    </source>
</evidence>
<keyword evidence="2" id="KW-0276">Fatty acid metabolism</keyword>
<protein>
    <submittedName>
        <fullName evidence="10">3-hydroxyacyl-CoA dehydrogenase/enoyl-CoA hydratase family protein</fullName>
    </submittedName>
</protein>
<name>A0ABW8QCB1_9FLAO</name>
<dbReference type="SUPFAM" id="SSF52096">
    <property type="entry name" value="ClpP/crotonase"/>
    <property type="match status" value="1"/>
</dbReference>
<accession>A0ABW8QCB1</accession>
<dbReference type="RefSeq" id="WP_405254552.1">
    <property type="nucleotide sequence ID" value="NZ_JBJGWE010000006.1"/>
</dbReference>
<dbReference type="InterPro" id="IPR006176">
    <property type="entry name" value="3-OHacyl-CoA_DH_NAD-bd"/>
</dbReference>
<proteinExistence type="predicted"/>
<keyword evidence="3" id="KW-0442">Lipid degradation</keyword>
<dbReference type="Gene3D" id="3.40.50.720">
    <property type="entry name" value="NAD(P)-binding Rossmann-like Domain"/>
    <property type="match status" value="1"/>
</dbReference>
<evidence type="ECO:0000259" key="8">
    <source>
        <dbReference type="Pfam" id="PF00725"/>
    </source>
</evidence>
<evidence type="ECO:0000256" key="2">
    <source>
        <dbReference type="ARBA" id="ARBA00022832"/>
    </source>
</evidence>
<dbReference type="PROSITE" id="PS51257">
    <property type="entry name" value="PROKAR_LIPOPROTEIN"/>
    <property type="match status" value="1"/>
</dbReference>
<sequence length="801" mass="89160">MKRRIKKVAVIGSGIMGSSIACHFANIGVKVLLLDIPPKELNENELKKGLSLADKQVRNRIVNDNLAKTLKSKPSPIYHTNFAKRIETGNLEDDIAQIKDADWIIEVVVERLDIKKAVFEKIEKYRTKGTLVTSNTSGIPISFMSEGRSEDFRNHFAITHFFNPPRYLQLFEVIPSSDCKPEVVYFLLSYGEKFLGKTAVLAKDTPAFIGNRIGVFGIMNIFHTIKALGLRVSEVDKLTGTVIGRPKSATFRTADLVGLDTLVHVANGLAQNCPNDEAKSLFVLPDFIQKMIENNSLGEKTKQGFYKKVTSESGKSEILELNLDTMQYESSKKASFATLELTKSVENVLERFPILIKGKDKAGEFYRKTFAALFAYVQNRIPEISDELYRIDDAMKAGFGWLNGPFEIWDAIGIQEGVALMQSEGYEPAPWITEMMTSGSKSFYAVKDGFTYYYDIPNKKYLKKPGQEGFIILDNIRPTKTVWKNAEASILDLGDGILNLEFHSKMNTIGGGVLQGINKAIDLAEKDFQGLVLGNQGANFSVGANIAMIFMMAVEQEYDELYMTIKYFQDTMMRMRYSSIPTVAAPHGMTLGGGCELCLHADKVVAAAETYIGLVEFGVGVIPGGGGTKELTLRASDSLRKNDVELNRLQEYFLTIGMAKVSTSAYEAFDLDIFQKGKDVVVVNKMRQIAEAKKHALLLAEAGYTKPIERTDIKVLGKQSLGAFLVGTNSMNVANYISEYDKKIADKLAYVMSGGDLSEPTLVSEQYLLELEREAFLSLCTERKTLERIQHMLQNGKPLRN</sequence>
<dbReference type="Pfam" id="PF02737">
    <property type="entry name" value="3HCDH_N"/>
    <property type="match status" value="1"/>
</dbReference>